<evidence type="ECO:0000313" key="2">
    <source>
        <dbReference type="Proteomes" id="UP000887458"/>
    </source>
</evidence>
<accession>A0ABQ8JSS0</accession>
<sequence>MVDNVLVGRTALFERVQIVHVVHVSPQVNKRFGYLEPDMKWIKNIPATLMCCSRVISSQSKQQRVSPVK</sequence>
<keyword evidence="2" id="KW-1185">Reference proteome</keyword>
<dbReference type="EMBL" id="NJHN03000017">
    <property type="protein sequence ID" value="KAH9425664.1"/>
    <property type="molecule type" value="Genomic_DNA"/>
</dbReference>
<evidence type="ECO:0000313" key="1">
    <source>
        <dbReference type="EMBL" id="KAH9425664.1"/>
    </source>
</evidence>
<reference evidence="1 2" key="2">
    <citation type="journal article" date="2022" name="Mol. Biol. Evol.">
        <title>Comparative Genomics Reveals Insights into the Divergent Evolution of Astigmatic Mites and Household Pest Adaptations.</title>
        <authorList>
            <person name="Xiong Q."/>
            <person name="Wan A.T."/>
            <person name="Liu X."/>
            <person name="Fung C.S."/>
            <person name="Xiao X."/>
            <person name="Malainual N."/>
            <person name="Hou J."/>
            <person name="Wang L."/>
            <person name="Wang M."/>
            <person name="Yang K.Y."/>
            <person name="Cui Y."/>
            <person name="Leung E.L."/>
            <person name="Nong W."/>
            <person name="Shin S.K."/>
            <person name="Au S.W."/>
            <person name="Jeong K.Y."/>
            <person name="Chew F.T."/>
            <person name="Hui J.H."/>
            <person name="Leung T.F."/>
            <person name="Tungtrongchitr A."/>
            <person name="Zhong N."/>
            <person name="Liu Z."/>
            <person name="Tsui S.K."/>
        </authorList>
    </citation>
    <scope>NUCLEOTIDE SEQUENCE [LARGE SCALE GENOMIC DNA]</scope>
    <source>
        <strain evidence="1">Derp</strain>
    </source>
</reference>
<name>A0ABQ8JSS0_DERPT</name>
<reference evidence="1 2" key="1">
    <citation type="journal article" date="2018" name="J. Allergy Clin. Immunol.">
        <title>High-quality assembly of Dermatophagoides pteronyssinus genome and transcriptome reveals a wide range of novel allergens.</title>
        <authorList>
            <person name="Liu X.Y."/>
            <person name="Yang K.Y."/>
            <person name="Wang M.Q."/>
            <person name="Kwok J.S."/>
            <person name="Zeng X."/>
            <person name="Yang Z."/>
            <person name="Xiao X.J."/>
            <person name="Lau C.P."/>
            <person name="Li Y."/>
            <person name="Huang Z.M."/>
            <person name="Ba J.G."/>
            <person name="Yim A.K."/>
            <person name="Ouyang C.Y."/>
            <person name="Ngai S.M."/>
            <person name="Chan T.F."/>
            <person name="Leung E.L."/>
            <person name="Liu L."/>
            <person name="Liu Z.G."/>
            <person name="Tsui S.K."/>
        </authorList>
    </citation>
    <scope>NUCLEOTIDE SEQUENCE [LARGE SCALE GENOMIC DNA]</scope>
    <source>
        <strain evidence="1">Derp</strain>
    </source>
</reference>
<protein>
    <submittedName>
        <fullName evidence="1">Uncharacterized protein</fullName>
    </submittedName>
</protein>
<proteinExistence type="predicted"/>
<comment type="caution">
    <text evidence="1">The sequence shown here is derived from an EMBL/GenBank/DDBJ whole genome shotgun (WGS) entry which is preliminary data.</text>
</comment>
<organism evidence="1 2">
    <name type="scientific">Dermatophagoides pteronyssinus</name>
    <name type="common">European house dust mite</name>
    <dbReference type="NCBI Taxonomy" id="6956"/>
    <lineage>
        <taxon>Eukaryota</taxon>
        <taxon>Metazoa</taxon>
        <taxon>Ecdysozoa</taxon>
        <taxon>Arthropoda</taxon>
        <taxon>Chelicerata</taxon>
        <taxon>Arachnida</taxon>
        <taxon>Acari</taxon>
        <taxon>Acariformes</taxon>
        <taxon>Sarcoptiformes</taxon>
        <taxon>Astigmata</taxon>
        <taxon>Psoroptidia</taxon>
        <taxon>Analgoidea</taxon>
        <taxon>Pyroglyphidae</taxon>
        <taxon>Dermatophagoidinae</taxon>
        <taxon>Dermatophagoides</taxon>
    </lineage>
</organism>
<gene>
    <name evidence="1" type="ORF">DERP_004880</name>
</gene>
<dbReference type="Proteomes" id="UP000887458">
    <property type="component" value="Unassembled WGS sequence"/>
</dbReference>